<gene>
    <name evidence="1" type="ORF">GGE12_006689</name>
</gene>
<comment type="caution">
    <text evidence="1">The sequence shown here is derived from an EMBL/GenBank/DDBJ whole genome shotgun (WGS) entry which is preliminary data.</text>
</comment>
<dbReference type="EMBL" id="JACIGM010000022">
    <property type="protein sequence ID" value="MBB4278876.1"/>
    <property type="molecule type" value="Genomic_DNA"/>
</dbReference>
<accession>A0A7W6RUL1</accession>
<reference evidence="1 2" key="1">
    <citation type="submission" date="2020-08" db="EMBL/GenBank/DDBJ databases">
        <title>Genomic Encyclopedia of Type Strains, Phase IV (KMG-V): Genome sequencing to study the core and pangenomes of soil and plant-associated prokaryotes.</title>
        <authorList>
            <person name="Whitman W."/>
        </authorList>
    </citation>
    <scope>NUCLEOTIDE SEQUENCE [LARGE SCALE GENOMIC DNA]</scope>
    <source>
        <strain evidence="1 2">SEMIA 402</strain>
    </source>
</reference>
<name>A0A7W6RUL1_9HYPH</name>
<sequence>MLSRPAMRTSHRHREARILVNPGFAPLSFTGDRLIVARFADLKCACPVIRLLFMLKYKKLEGDVKWEDETCPLKFQGISVV</sequence>
<organism evidence="1 2">
    <name type="scientific">Rhizobium mongolense</name>
    <dbReference type="NCBI Taxonomy" id="57676"/>
    <lineage>
        <taxon>Bacteria</taxon>
        <taxon>Pseudomonadati</taxon>
        <taxon>Pseudomonadota</taxon>
        <taxon>Alphaproteobacteria</taxon>
        <taxon>Hyphomicrobiales</taxon>
        <taxon>Rhizobiaceae</taxon>
        <taxon>Rhizobium/Agrobacterium group</taxon>
        <taxon>Rhizobium</taxon>
    </lineage>
</organism>
<dbReference type="Proteomes" id="UP000533641">
    <property type="component" value="Unassembled WGS sequence"/>
</dbReference>
<evidence type="ECO:0000313" key="1">
    <source>
        <dbReference type="EMBL" id="MBB4278876.1"/>
    </source>
</evidence>
<evidence type="ECO:0000313" key="2">
    <source>
        <dbReference type="Proteomes" id="UP000533641"/>
    </source>
</evidence>
<protein>
    <submittedName>
        <fullName evidence="1">Uncharacterized protein</fullName>
    </submittedName>
</protein>
<proteinExistence type="predicted"/>
<dbReference type="AlphaFoldDB" id="A0A7W6RUL1"/>